<feature type="domain" description="Zn(2)-C6 fungal-type" evidence="9">
    <location>
        <begin position="34"/>
        <end position="63"/>
    </location>
</feature>
<dbReference type="eggNOG" id="ENOG502QWDT">
    <property type="taxonomic scope" value="Eukaryota"/>
</dbReference>
<dbReference type="GO" id="GO:0005634">
    <property type="term" value="C:nucleus"/>
    <property type="evidence" value="ECO:0007669"/>
    <property type="project" value="UniProtKB-SubCell"/>
</dbReference>
<dbReference type="InterPro" id="IPR051615">
    <property type="entry name" value="Transcr_Regulatory_Elem"/>
</dbReference>
<feature type="region of interest" description="Disordered" evidence="8">
    <location>
        <begin position="634"/>
        <end position="654"/>
    </location>
</feature>
<dbReference type="CDD" id="cd00067">
    <property type="entry name" value="GAL4"/>
    <property type="match status" value="1"/>
</dbReference>
<dbReference type="VEuPathDB" id="FungiDB:AMAG_10840"/>
<dbReference type="PANTHER" id="PTHR31313:SF81">
    <property type="entry name" value="TY1 ENHANCER ACTIVATOR"/>
    <property type="match status" value="1"/>
</dbReference>
<comment type="subcellular location">
    <subcellularLocation>
        <location evidence="1">Nucleus</location>
    </subcellularLocation>
</comment>
<dbReference type="Pfam" id="PF04082">
    <property type="entry name" value="Fungal_trans"/>
    <property type="match status" value="1"/>
</dbReference>
<evidence type="ECO:0000313" key="11">
    <source>
        <dbReference type="Proteomes" id="UP000054350"/>
    </source>
</evidence>
<dbReference type="SMART" id="SM00066">
    <property type="entry name" value="GAL4"/>
    <property type="match status" value="1"/>
</dbReference>
<dbReference type="GO" id="GO:0006351">
    <property type="term" value="P:DNA-templated transcription"/>
    <property type="evidence" value="ECO:0007669"/>
    <property type="project" value="InterPro"/>
</dbReference>
<keyword evidence="3" id="KW-0862">Zinc</keyword>
<evidence type="ECO:0000256" key="8">
    <source>
        <dbReference type="SAM" id="MobiDB-lite"/>
    </source>
</evidence>
<dbReference type="Pfam" id="PF00172">
    <property type="entry name" value="Zn_clus"/>
    <property type="match status" value="1"/>
</dbReference>
<evidence type="ECO:0000313" key="10">
    <source>
        <dbReference type="EMBL" id="KNE65188.1"/>
    </source>
</evidence>
<evidence type="ECO:0000256" key="3">
    <source>
        <dbReference type="ARBA" id="ARBA00022833"/>
    </source>
</evidence>
<dbReference type="EMBL" id="GG745346">
    <property type="protein sequence ID" value="KNE65188.1"/>
    <property type="molecule type" value="Genomic_DNA"/>
</dbReference>
<dbReference type="SMART" id="SM00906">
    <property type="entry name" value="Fungal_trans"/>
    <property type="match status" value="1"/>
</dbReference>
<dbReference type="STRING" id="578462.A0A0L0SRJ6"/>
<evidence type="ECO:0000256" key="6">
    <source>
        <dbReference type="ARBA" id="ARBA00023163"/>
    </source>
</evidence>
<keyword evidence="6" id="KW-0804">Transcription</keyword>
<dbReference type="PANTHER" id="PTHR31313">
    <property type="entry name" value="TY1 ENHANCER ACTIVATOR"/>
    <property type="match status" value="1"/>
</dbReference>
<accession>A0A0L0SRJ6</accession>
<protein>
    <recommendedName>
        <fullName evidence="9">Zn(2)-C6 fungal-type domain-containing protein</fullName>
    </recommendedName>
</protein>
<gene>
    <name evidence="10" type="ORF">AMAG_10840</name>
</gene>
<dbReference type="PROSITE" id="PS50048">
    <property type="entry name" value="ZN2_CY6_FUNGAL_2"/>
    <property type="match status" value="1"/>
</dbReference>
<feature type="region of interest" description="Disordered" evidence="8">
    <location>
        <begin position="673"/>
        <end position="709"/>
    </location>
</feature>
<dbReference type="CDD" id="cd12148">
    <property type="entry name" value="fungal_TF_MHR"/>
    <property type="match status" value="1"/>
</dbReference>
<evidence type="ECO:0000256" key="4">
    <source>
        <dbReference type="ARBA" id="ARBA00023015"/>
    </source>
</evidence>
<dbReference type="AlphaFoldDB" id="A0A0L0SRJ6"/>
<feature type="compositionally biased region" description="Pro residues" evidence="8">
    <location>
        <begin position="678"/>
        <end position="689"/>
    </location>
</feature>
<dbReference type="OMA" id="TMDDANG"/>
<dbReference type="GO" id="GO:0003677">
    <property type="term" value="F:DNA binding"/>
    <property type="evidence" value="ECO:0007669"/>
    <property type="project" value="UniProtKB-KW"/>
</dbReference>
<feature type="region of interest" description="Disordered" evidence="8">
    <location>
        <begin position="792"/>
        <end position="855"/>
    </location>
</feature>
<evidence type="ECO:0000256" key="1">
    <source>
        <dbReference type="ARBA" id="ARBA00004123"/>
    </source>
</evidence>
<keyword evidence="2" id="KW-0479">Metal-binding</keyword>
<dbReference type="GO" id="GO:0000981">
    <property type="term" value="F:DNA-binding transcription factor activity, RNA polymerase II-specific"/>
    <property type="evidence" value="ECO:0007669"/>
    <property type="project" value="InterPro"/>
</dbReference>
<dbReference type="Proteomes" id="UP000054350">
    <property type="component" value="Unassembled WGS sequence"/>
</dbReference>
<dbReference type="InterPro" id="IPR001138">
    <property type="entry name" value="Zn2Cys6_DnaBD"/>
</dbReference>
<feature type="region of interest" description="Disordered" evidence="8">
    <location>
        <begin position="108"/>
        <end position="130"/>
    </location>
</feature>
<dbReference type="SUPFAM" id="SSF57701">
    <property type="entry name" value="Zn2/Cys6 DNA-binding domain"/>
    <property type="match status" value="1"/>
</dbReference>
<feature type="compositionally biased region" description="Low complexity" evidence="8">
    <location>
        <begin position="808"/>
        <end position="839"/>
    </location>
</feature>
<feature type="compositionally biased region" description="Low complexity" evidence="8">
    <location>
        <begin position="113"/>
        <end position="130"/>
    </location>
</feature>
<sequence length="1004" mass="105143">MASHAAPHGAAASSSSSSSSTDVPRPRPPRIALACDPCRSRKVKCDGQQPCASCRRSSYPCTYLNPPKRRQAKAAAARKSATAVTVAPTLASASTSSTRPAFDARRAIGHADPSTPAPASAPSTTTSATHTAAAAVVAHLAQLMDPPDDGSDRATLVVSMDPGSNGIRSLRSLGHSSGLHIIRKWRTKASSNSTEAVMVLPPSASRTRPATPSGPEAALPPRNIMTMLLDFYFQHMHSFVPVVDQHMLRTSLDEGNPPLLLLNAVFAVSAHVFESTAQGPQERPTASDIFLNRARQLARNILWAPPCLEYIQALLLLSFHELGLVRGSGWVVSGVAIRMAQDMGLNRPLDHLAGAGISLSPLHRHFRRTWMATVIMDRFVSAVLGRPITIHDEDCDVQWPDPDAEPDPNDAQTLRDYLELAKLSAILGKILRHVNAPGHERRRAQWAAAVPDLHAALSEWLHDLPPRLRYSFHAGAPTPSRVRGFLNAMYYTTIILCYRVFLTPTAAMGLAAVPQYLHICSTAATAIVHICHGRAADLPYLPDVMLYPVFTAVSTLVVTYNCMAGRTTPRRGSDVAGATDGAPRDAAPTPTAANALAALRKCHVVLVNVQEFWPLAKRLIYVVEDFFDHHGIRIDVPRQPPTDVSKRERVPTVSRRCNEPDAIAAAYTRLSALLNGSTPPPPSPSPPPSSGGDDAMDGTGIGSSRTQESAVATRSMTTLAQLLGAPSSTAAAMDFQFPSNVPTAASVRAATMEPSPGPRAAGRKLDLFGIAGGVEVDVDQLRSVAAITGCALPATEPPEPRIPSLPASPGMRRPRGGSSVSSSGKSVSPTPLTPADVVPPQVPPPPPPGTVPAATAGTTMTTVHIPAAWLAGNIYLSAATAGVPPPPPTLPFAFCGGSAAAARDWSAGAFLDAALGDGGGAASEDVPSVPSSAFGGDGEGDGNAAIDAIWASMVEDDVWGDVDMEEVMGVDVGMEFGGLGLVMDGMEEDGPVGGAGGGGMGARL</sequence>
<evidence type="ECO:0000256" key="5">
    <source>
        <dbReference type="ARBA" id="ARBA00023125"/>
    </source>
</evidence>
<feature type="compositionally biased region" description="Pro residues" evidence="8">
    <location>
        <begin position="840"/>
        <end position="850"/>
    </location>
</feature>
<keyword evidence="4" id="KW-0805">Transcription regulation</keyword>
<proteinExistence type="predicted"/>
<evidence type="ECO:0000259" key="9">
    <source>
        <dbReference type="PROSITE" id="PS50048"/>
    </source>
</evidence>
<name>A0A0L0SRJ6_ALLM3</name>
<reference evidence="10 11" key="1">
    <citation type="submission" date="2009-11" db="EMBL/GenBank/DDBJ databases">
        <title>Annotation of Allomyces macrogynus ATCC 38327.</title>
        <authorList>
            <consortium name="The Broad Institute Genome Sequencing Platform"/>
            <person name="Russ C."/>
            <person name="Cuomo C."/>
            <person name="Burger G."/>
            <person name="Gray M.W."/>
            <person name="Holland P.W.H."/>
            <person name="King N."/>
            <person name="Lang F.B.F."/>
            <person name="Roger A.J."/>
            <person name="Ruiz-Trillo I."/>
            <person name="Young S.K."/>
            <person name="Zeng Q."/>
            <person name="Gargeya S."/>
            <person name="Fitzgerald M."/>
            <person name="Haas B."/>
            <person name="Abouelleil A."/>
            <person name="Alvarado L."/>
            <person name="Arachchi H.M."/>
            <person name="Berlin A."/>
            <person name="Chapman S.B."/>
            <person name="Gearin G."/>
            <person name="Goldberg J."/>
            <person name="Griggs A."/>
            <person name="Gujja S."/>
            <person name="Hansen M."/>
            <person name="Heiman D."/>
            <person name="Howarth C."/>
            <person name="Larimer J."/>
            <person name="Lui A."/>
            <person name="MacDonald P.J.P."/>
            <person name="McCowen C."/>
            <person name="Montmayeur A."/>
            <person name="Murphy C."/>
            <person name="Neiman D."/>
            <person name="Pearson M."/>
            <person name="Priest M."/>
            <person name="Roberts A."/>
            <person name="Saif S."/>
            <person name="Shea T."/>
            <person name="Sisk P."/>
            <person name="Stolte C."/>
            <person name="Sykes S."/>
            <person name="Wortman J."/>
            <person name="Nusbaum C."/>
            <person name="Birren B."/>
        </authorList>
    </citation>
    <scope>NUCLEOTIDE SEQUENCE [LARGE SCALE GENOMIC DNA]</scope>
    <source>
        <strain evidence="10 11">ATCC 38327</strain>
    </source>
</reference>
<keyword evidence="11" id="KW-1185">Reference proteome</keyword>
<keyword evidence="7" id="KW-0539">Nucleus</keyword>
<evidence type="ECO:0000256" key="7">
    <source>
        <dbReference type="ARBA" id="ARBA00023242"/>
    </source>
</evidence>
<dbReference type="InterPro" id="IPR036864">
    <property type="entry name" value="Zn2-C6_fun-type_DNA-bd_sf"/>
</dbReference>
<feature type="compositionally biased region" description="Low complexity" evidence="8">
    <location>
        <begin position="1"/>
        <end position="20"/>
    </location>
</feature>
<keyword evidence="5" id="KW-0238">DNA-binding</keyword>
<dbReference type="InterPro" id="IPR007219">
    <property type="entry name" value="XnlR_reg_dom"/>
</dbReference>
<dbReference type="OrthoDB" id="39175at2759"/>
<evidence type="ECO:0000256" key="2">
    <source>
        <dbReference type="ARBA" id="ARBA00022723"/>
    </source>
</evidence>
<dbReference type="Gene3D" id="4.10.240.10">
    <property type="entry name" value="Zn(2)-C6 fungal-type DNA-binding domain"/>
    <property type="match status" value="1"/>
</dbReference>
<organism evidence="10 11">
    <name type="scientific">Allomyces macrogynus (strain ATCC 38327)</name>
    <name type="common">Allomyces javanicus var. macrogynus</name>
    <dbReference type="NCBI Taxonomy" id="578462"/>
    <lineage>
        <taxon>Eukaryota</taxon>
        <taxon>Fungi</taxon>
        <taxon>Fungi incertae sedis</taxon>
        <taxon>Blastocladiomycota</taxon>
        <taxon>Blastocladiomycetes</taxon>
        <taxon>Blastocladiales</taxon>
        <taxon>Blastocladiaceae</taxon>
        <taxon>Allomyces</taxon>
    </lineage>
</organism>
<dbReference type="GO" id="GO:0008270">
    <property type="term" value="F:zinc ion binding"/>
    <property type="evidence" value="ECO:0007669"/>
    <property type="project" value="InterPro"/>
</dbReference>
<feature type="region of interest" description="Disordered" evidence="8">
    <location>
        <begin position="1"/>
        <end position="30"/>
    </location>
</feature>
<dbReference type="PROSITE" id="PS00463">
    <property type="entry name" value="ZN2_CY6_FUNGAL_1"/>
    <property type="match status" value="1"/>
</dbReference>
<reference evidence="11" key="2">
    <citation type="submission" date="2009-11" db="EMBL/GenBank/DDBJ databases">
        <title>The Genome Sequence of Allomyces macrogynus strain ATCC 38327.</title>
        <authorList>
            <consortium name="The Broad Institute Genome Sequencing Platform"/>
            <person name="Russ C."/>
            <person name="Cuomo C."/>
            <person name="Shea T."/>
            <person name="Young S.K."/>
            <person name="Zeng Q."/>
            <person name="Koehrsen M."/>
            <person name="Haas B."/>
            <person name="Borodovsky M."/>
            <person name="Guigo R."/>
            <person name="Alvarado L."/>
            <person name="Berlin A."/>
            <person name="Borenstein D."/>
            <person name="Chen Z."/>
            <person name="Engels R."/>
            <person name="Freedman E."/>
            <person name="Gellesch M."/>
            <person name="Goldberg J."/>
            <person name="Griggs A."/>
            <person name="Gujja S."/>
            <person name="Heiman D."/>
            <person name="Hepburn T."/>
            <person name="Howarth C."/>
            <person name="Jen D."/>
            <person name="Larson L."/>
            <person name="Lewis B."/>
            <person name="Mehta T."/>
            <person name="Park D."/>
            <person name="Pearson M."/>
            <person name="Roberts A."/>
            <person name="Saif S."/>
            <person name="Shenoy N."/>
            <person name="Sisk P."/>
            <person name="Stolte C."/>
            <person name="Sykes S."/>
            <person name="Walk T."/>
            <person name="White J."/>
            <person name="Yandava C."/>
            <person name="Burger G."/>
            <person name="Gray M.W."/>
            <person name="Holland P.W.H."/>
            <person name="King N."/>
            <person name="Lang F.B.F."/>
            <person name="Roger A.J."/>
            <person name="Ruiz-Trillo I."/>
            <person name="Lander E."/>
            <person name="Nusbaum C."/>
        </authorList>
    </citation>
    <scope>NUCLEOTIDE SEQUENCE [LARGE SCALE GENOMIC DNA]</scope>
    <source>
        <strain evidence="11">ATCC 38327</strain>
    </source>
</reference>